<dbReference type="Gene3D" id="2.30.110.50">
    <property type="match status" value="1"/>
</dbReference>
<dbReference type="EMBL" id="RDOM01000932">
    <property type="protein sequence ID" value="MBF4275172.1"/>
    <property type="molecule type" value="Genomic_DNA"/>
</dbReference>
<evidence type="ECO:0000313" key="1">
    <source>
        <dbReference type="EMBL" id="MBF4275172.1"/>
    </source>
</evidence>
<gene>
    <name evidence="1" type="ORF">EAY07_24820</name>
</gene>
<feature type="non-terminal residue" evidence="1">
    <location>
        <position position="108"/>
    </location>
</feature>
<organism evidence="1 2">
    <name type="scientific">Vibrio anguillarum</name>
    <name type="common">Listonella anguillarum</name>
    <dbReference type="NCBI Taxonomy" id="55601"/>
    <lineage>
        <taxon>Bacteria</taxon>
        <taxon>Pseudomonadati</taxon>
        <taxon>Pseudomonadota</taxon>
        <taxon>Gammaproteobacteria</taxon>
        <taxon>Vibrionales</taxon>
        <taxon>Vibrionaceae</taxon>
        <taxon>Vibrio</taxon>
    </lineage>
</organism>
<comment type="caution">
    <text evidence="1">The sequence shown here is derived from an EMBL/GenBank/DDBJ whole genome shotgun (WGS) entry which is preliminary data.</text>
</comment>
<name>A0ABD4KUJ9_VIBAN</name>
<accession>A0ABD4KUJ9</accession>
<reference evidence="1 2" key="1">
    <citation type="journal article" date="2021" name="PeerJ">
        <title>Analysis of 44 Vibrio anguillarum genomes reveals high genetic diversity.</title>
        <authorList>
            <person name="Hansen M.J."/>
            <person name="Dalsgaard I."/>
        </authorList>
    </citation>
    <scope>NUCLEOTIDE SEQUENCE [LARGE SCALE GENOMIC DNA]</scope>
    <source>
        <strain evidence="1 2">17-16730-2A</strain>
    </source>
</reference>
<dbReference type="Proteomes" id="UP000722957">
    <property type="component" value="Unassembled WGS sequence"/>
</dbReference>
<dbReference type="RefSeq" id="WP_268843130.1">
    <property type="nucleotide sequence ID" value="NZ_RDOM01000932.1"/>
</dbReference>
<dbReference type="SUPFAM" id="SSF69279">
    <property type="entry name" value="Phage tail proteins"/>
    <property type="match status" value="1"/>
</dbReference>
<proteinExistence type="predicted"/>
<dbReference type="AlphaFoldDB" id="A0ABD4KUJ9"/>
<dbReference type="Pfam" id="PF05954">
    <property type="entry name" value="Phage_GPD"/>
    <property type="match status" value="1"/>
</dbReference>
<sequence length="108" mass="12058">NFTLKVDGLAEDVFVVRDYQGQESLSDTRQVNGEPCYGFRYHIELASRQSTLSAMDVVDKNAQLAVIRNGQVVQYVHGIVRHFGIGDTGHSHTHYSLTLVPALERLSL</sequence>
<feature type="non-terminal residue" evidence="1">
    <location>
        <position position="1"/>
    </location>
</feature>
<evidence type="ECO:0000313" key="2">
    <source>
        <dbReference type="Proteomes" id="UP000722957"/>
    </source>
</evidence>
<protein>
    <submittedName>
        <fullName evidence="1">Type VI secretion system tip protein VgrG</fullName>
    </submittedName>
</protein>